<reference evidence="1" key="1">
    <citation type="submission" date="2014-05" db="EMBL/GenBank/DDBJ databases">
        <authorList>
            <person name="Chronopoulou M."/>
        </authorList>
    </citation>
    <scope>NUCLEOTIDE SEQUENCE</scope>
    <source>
        <tissue evidence="1">Whole organism</tissue>
    </source>
</reference>
<protein>
    <submittedName>
        <fullName evidence="1">Uncharacterized protein</fullName>
    </submittedName>
</protein>
<feature type="non-terminal residue" evidence="1">
    <location>
        <position position="1"/>
    </location>
</feature>
<accession>A0A0K2VC07</accession>
<organism evidence="1">
    <name type="scientific">Lepeophtheirus salmonis</name>
    <name type="common">Salmon louse</name>
    <name type="synonym">Caligus salmonis</name>
    <dbReference type="NCBI Taxonomy" id="72036"/>
    <lineage>
        <taxon>Eukaryota</taxon>
        <taxon>Metazoa</taxon>
        <taxon>Ecdysozoa</taxon>
        <taxon>Arthropoda</taxon>
        <taxon>Crustacea</taxon>
        <taxon>Multicrustacea</taxon>
        <taxon>Hexanauplia</taxon>
        <taxon>Copepoda</taxon>
        <taxon>Siphonostomatoida</taxon>
        <taxon>Caligidae</taxon>
        <taxon>Lepeophtheirus</taxon>
    </lineage>
</organism>
<proteinExistence type="predicted"/>
<name>A0A0K2VC07_LEPSM</name>
<dbReference type="EMBL" id="HACA01030663">
    <property type="protein sequence ID" value="CDW48024.1"/>
    <property type="molecule type" value="Transcribed_RNA"/>
</dbReference>
<dbReference type="AlphaFoldDB" id="A0A0K2VC07"/>
<evidence type="ECO:0000313" key="1">
    <source>
        <dbReference type="EMBL" id="CDW48024.1"/>
    </source>
</evidence>
<sequence length="40" mass="4590">SPRCKREFTNALGEGEIRATGTFILVAESNWKLRRPERSI</sequence>